<evidence type="ECO:0000313" key="10">
    <source>
        <dbReference type="EMBL" id="MBJ6360268.1"/>
    </source>
</evidence>
<keyword evidence="6 8" id="KW-0472">Membrane</keyword>
<proteinExistence type="inferred from homology"/>
<evidence type="ECO:0000313" key="11">
    <source>
        <dbReference type="Proteomes" id="UP000640274"/>
    </source>
</evidence>
<evidence type="ECO:0000256" key="5">
    <source>
        <dbReference type="ARBA" id="ARBA00022989"/>
    </source>
</evidence>
<organism evidence="10 11">
    <name type="scientific">Paenibacillus roseus</name>
    <dbReference type="NCBI Taxonomy" id="2798579"/>
    <lineage>
        <taxon>Bacteria</taxon>
        <taxon>Bacillati</taxon>
        <taxon>Bacillota</taxon>
        <taxon>Bacilli</taxon>
        <taxon>Bacillales</taxon>
        <taxon>Paenibacillaceae</taxon>
        <taxon>Paenibacillus</taxon>
    </lineage>
</organism>
<dbReference type="GO" id="GO:0005886">
    <property type="term" value="C:plasma membrane"/>
    <property type="evidence" value="ECO:0007669"/>
    <property type="project" value="UniProtKB-SubCell"/>
</dbReference>
<comment type="subcellular location">
    <subcellularLocation>
        <location evidence="1">Cell membrane</location>
        <topology evidence="1">Multi-pass membrane protein</topology>
    </subcellularLocation>
</comment>
<dbReference type="InterPro" id="IPR003856">
    <property type="entry name" value="LPS_length_determ_N"/>
</dbReference>
<accession>A0A934J4N3</accession>
<evidence type="ECO:0000259" key="9">
    <source>
        <dbReference type="Pfam" id="PF02706"/>
    </source>
</evidence>
<evidence type="ECO:0000256" key="4">
    <source>
        <dbReference type="ARBA" id="ARBA00022692"/>
    </source>
</evidence>
<evidence type="ECO:0000256" key="7">
    <source>
        <dbReference type="SAM" id="MobiDB-lite"/>
    </source>
</evidence>
<comment type="caution">
    <text evidence="10">The sequence shown here is derived from an EMBL/GenBank/DDBJ whole genome shotgun (WGS) entry which is preliminary data.</text>
</comment>
<evidence type="ECO:0000256" key="8">
    <source>
        <dbReference type="SAM" id="Phobius"/>
    </source>
</evidence>
<dbReference type="PANTHER" id="PTHR32309">
    <property type="entry name" value="TYROSINE-PROTEIN KINASE"/>
    <property type="match status" value="1"/>
</dbReference>
<dbReference type="InterPro" id="IPR050445">
    <property type="entry name" value="Bact_polysacc_biosynth/exp"/>
</dbReference>
<dbReference type="EMBL" id="JAELUP010000005">
    <property type="protein sequence ID" value="MBJ6360268.1"/>
    <property type="molecule type" value="Genomic_DNA"/>
</dbReference>
<comment type="similarity">
    <text evidence="2">Belongs to the CpsC/CapA family.</text>
</comment>
<sequence>MELIQYMNIIKKKLWLILAIVVVACGGAAVKSYLLTTPIYLASAKLIVNQATQIEGTPTVNYSSVQTNIMLINSYKEIIRSTAITSKVVEQYPELRMGANQLARGISVNAASNSQVMSIAFQSYSYEHAANIVNAIAKVFKEQIPTIMKVDNVTLLNEANPADNAAPINSSPIMNILISVIVALLLGIGLAFLLDYLDDSIKSEEELERYLGLPVLASITRIQKEDMRTNRKTASSYKQEAGEGNYATLNQ</sequence>
<evidence type="ECO:0000256" key="1">
    <source>
        <dbReference type="ARBA" id="ARBA00004651"/>
    </source>
</evidence>
<protein>
    <submittedName>
        <fullName evidence="10">Lipopolysaccharide biosynthesis protein</fullName>
    </submittedName>
</protein>
<reference evidence="10" key="1">
    <citation type="submission" date="2020-12" db="EMBL/GenBank/DDBJ databases">
        <authorList>
            <person name="Huq M.A."/>
        </authorList>
    </citation>
    <scope>NUCLEOTIDE SEQUENCE</scope>
    <source>
        <strain evidence="10">MAHUQ-46</strain>
    </source>
</reference>
<dbReference type="RefSeq" id="WP_199017781.1">
    <property type="nucleotide sequence ID" value="NZ_JAELUP010000005.1"/>
</dbReference>
<evidence type="ECO:0000256" key="3">
    <source>
        <dbReference type="ARBA" id="ARBA00022475"/>
    </source>
</evidence>
<gene>
    <name evidence="10" type="ORF">JFN88_02890</name>
</gene>
<feature type="domain" description="Polysaccharide chain length determinant N-terminal" evidence="9">
    <location>
        <begin position="2"/>
        <end position="91"/>
    </location>
</feature>
<dbReference type="Pfam" id="PF02706">
    <property type="entry name" value="Wzz"/>
    <property type="match status" value="1"/>
</dbReference>
<keyword evidence="3" id="KW-1003">Cell membrane</keyword>
<evidence type="ECO:0000256" key="2">
    <source>
        <dbReference type="ARBA" id="ARBA00006683"/>
    </source>
</evidence>
<keyword evidence="4 8" id="KW-0812">Transmembrane</keyword>
<keyword evidence="11" id="KW-1185">Reference proteome</keyword>
<name>A0A934J4N3_9BACL</name>
<dbReference type="PANTHER" id="PTHR32309:SF13">
    <property type="entry name" value="FERRIC ENTEROBACTIN TRANSPORT PROTEIN FEPE"/>
    <property type="match status" value="1"/>
</dbReference>
<feature type="transmembrane region" description="Helical" evidence="8">
    <location>
        <begin position="173"/>
        <end position="194"/>
    </location>
</feature>
<evidence type="ECO:0000256" key="6">
    <source>
        <dbReference type="ARBA" id="ARBA00023136"/>
    </source>
</evidence>
<dbReference type="AlphaFoldDB" id="A0A934J4N3"/>
<dbReference type="Proteomes" id="UP000640274">
    <property type="component" value="Unassembled WGS sequence"/>
</dbReference>
<dbReference type="GO" id="GO:0004713">
    <property type="term" value="F:protein tyrosine kinase activity"/>
    <property type="evidence" value="ECO:0007669"/>
    <property type="project" value="TreeGrafter"/>
</dbReference>
<keyword evidence="5 8" id="KW-1133">Transmembrane helix</keyword>
<feature type="region of interest" description="Disordered" evidence="7">
    <location>
        <begin position="227"/>
        <end position="251"/>
    </location>
</feature>